<dbReference type="EMBL" id="BARU01022808">
    <property type="protein sequence ID" value="GAH47633.1"/>
    <property type="molecule type" value="Genomic_DNA"/>
</dbReference>
<name>X1HQS5_9ZZZZ</name>
<comment type="caution">
    <text evidence="1">The sequence shown here is derived from an EMBL/GenBank/DDBJ whole genome shotgun (WGS) entry which is preliminary data.</text>
</comment>
<protein>
    <submittedName>
        <fullName evidence="1">Uncharacterized protein</fullName>
    </submittedName>
</protein>
<proteinExistence type="predicted"/>
<reference evidence="1" key="1">
    <citation type="journal article" date="2014" name="Front. Microbiol.">
        <title>High frequency of phylogenetically diverse reductive dehalogenase-homologous genes in deep subseafloor sedimentary metagenomes.</title>
        <authorList>
            <person name="Kawai M."/>
            <person name="Futagami T."/>
            <person name="Toyoda A."/>
            <person name="Takaki Y."/>
            <person name="Nishi S."/>
            <person name="Hori S."/>
            <person name="Arai W."/>
            <person name="Tsubouchi T."/>
            <person name="Morono Y."/>
            <person name="Uchiyama I."/>
            <person name="Ito T."/>
            <person name="Fujiyama A."/>
            <person name="Inagaki F."/>
            <person name="Takami H."/>
        </authorList>
    </citation>
    <scope>NUCLEOTIDE SEQUENCE</scope>
    <source>
        <strain evidence="1">Expedition CK06-06</strain>
    </source>
</reference>
<organism evidence="1">
    <name type="scientific">marine sediment metagenome</name>
    <dbReference type="NCBI Taxonomy" id="412755"/>
    <lineage>
        <taxon>unclassified sequences</taxon>
        <taxon>metagenomes</taxon>
        <taxon>ecological metagenomes</taxon>
    </lineage>
</organism>
<dbReference type="AlphaFoldDB" id="X1HQS5"/>
<gene>
    <name evidence="1" type="ORF">S03H2_37101</name>
</gene>
<evidence type="ECO:0000313" key="1">
    <source>
        <dbReference type="EMBL" id="GAH47633.1"/>
    </source>
</evidence>
<accession>X1HQS5</accession>
<sequence>MWQKKEIESGNLEFNHMVYRGEQFFLFFIFVHIPTYTHPEYKSYGYSNR</sequence>